<dbReference type="RefSeq" id="WP_331716294.1">
    <property type="nucleotide sequence ID" value="NZ_CP049044.1"/>
</dbReference>
<feature type="signal peptide" evidence="1">
    <location>
        <begin position="1"/>
        <end position="35"/>
    </location>
</feature>
<reference evidence="2 3" key="1">
    <citation type="submission" date="2016-10" db="EMBL/GenBank/DDBJ databases">
        <authorList>
            <person name="Varghese N."/>
            <person name="Submissions S."/>
        </authorList>
    </citation>
    <scope>NUCLEOTIDE SEQUENCE [LARGE SCALE GENOMIC DNA]</scope>
    <source>
        <strain evidence="2 3">BS3667</strain>
    </source>
</reference>
<name>A0ABY0W1Q7_9PSED</name>
<dbReference type="Pfam" id="PF06980">
    <property type="entry name" value="DUF1302"/>
    <property type="match status" value="1"/>
</dbReference>
<keyword evidence="3" id="KW-1185">Reference proteome</keyword>
<evidence type="ECO:0000313" key="3">
    <source>
        <dbReference type="Proteomes" id="UP000182058"/>
    </source>
</evidence>
<dbReference type="InterPro" id="IPR010727">
    <property type="entry name" value="DUF1302"/>
</dbReference>
<proteinExistence type="predicted"/>
<sequence length="619" mass="67036">MTTTIRKQWAATRNPVFAGLATSLLTVGMTASAVAGELVFGDLKSGLGKGIEWQQDDTRLNVKGAFSLGSVWRMDNPSHRLTSTEYGMNLFNDGNLNYKRGDAVSTSTEAYLQADLSHRNLGMFVSAKGWYDYTQKHQNVDYGSVPNGYQSGEPLSDAGFDSLARFSNAVINDAYVYGTFQPGGHNLLVRLGDQAIPWVTPTTIGGGLQAVNAFDWAAARRATSIAEARTVAMPTLYAKLALTENLSVDAFNQFEFRPSAYPGCGTFLSTSDYAQPGCDQFLLNGSILSSLAGRPIYTTDGQALNNPLDYVSRGPDHRPSNNQFGASLQYLWQDVGMFGLYFADYTSREAVTQAVRTGPGVLTPPAANLGQAKPSGIAAYYQRAFPTSIRMYALNFKTRLPGGTGIYAEYSYRPNQPIAWNGSDFIAGLLGGNGPMGYLSKTPTGYVASGFDRFRVSQLNLGASHPFGTVLGGEMKLSAEAGFKYVHDLPDTDDIRYGRPGFGSAPYGNSSKCTGPAAKCAIDGFVTPFSWGTRSKGEIRYRNVLPGLDLTPSLTLVYDVKGHAYDGVFSEGRYAQIFGLQGEYKSDYNFELNYLNTGGGDYNMVADRSMLEASVGMRF</sequence>
<organism evidence="2 3">
    <name type="scientific">Pseudomonas psychrophila</name>
    <dbReference type="NCBI Taxonomy" id="122355"/>
    <lineage>
        <taxon>Bacteria</taxon>
        <taxon>Pseudomonadati</taxon>
        <taxon>Pseudomonadota</taxon>
        <taxon>Gammaproteobacteria</taxon>
        <taxon>Pseudomonadales</taxon>
        <taxon>Pseudomonadaceae</taxon>
        <taxon>Pseudomonas</taxon>
    </lineage>
</organism>
<dbReference type="GeneID" id="96621409"/>
<accession>A0ABY0W1Q7</accession>
<evidence type="ECO:0008006" key="4">
    <source>
        <dbReference type="Google" id="ProtNLM"/>
    </source>
</evidence>
<protein>
    <recommendedName>
        <fullName evidence="4">DUF1302 domain-containing protein</fullName>
    </recommendedName>
</protein>
<evidence type="ECO:0000256" key="1">
    <source>
        <dbReference type="SAM" id="SignalP"/>
    </source>
</evidence>
<feature type="chain" id="PRO_5045777822" description="DUF1302 domain-containing protein" evidence="1">
    <location>
        <begin position="36"/>
        <end position="619"/>
    </location>
</feature>
<evidence type="ECO:0000313" key="2">
    <source>
        <dbReference type="EMBL" id="SDU69019.1"/>
    </source>
</evidence>
<keyword evidence="1" id="KW-0732">Signal</keyword>
<dbReference type="EMBL" id="LT629795">
    <property type="protein sequence ID" value="SDU69019.1"/>
    <property type="molecule type" value="Genomic_DNA"/>
</dbReference>
<gene>
    <name evidence="2" type="ORF">SAMN04490201_3846</name>
</gene>
<dbReference type="Proteomes" id="UP000182058">
    <property type="component" value="Chromosome I"/>
</dbReference>